<reference evidence="4" key="1">
    <citation type="journal article" date="2019" name="Int. J. Syst. Evol. Microbiol.">
        <title>The Global Catalogue of Microorganisms (GCM) 10K type strain sequencing project: providing services to taxonomists for standard genome sequencing and annotation.</title>
        <authorList>
            <consortium name="The Broad Institute Genomics Platform"/>
            <consortium name="The Broad Institute Genome Sequencing Center for Infectious Disease"/>
            <person name="Wu L."/>
            <person name="Ma J."/>
        </authorList>
    </citation>
    <scope>NUCLEOTIDE SEQUENCE [LARGE SCALE GENOMIC DNA]</scope>
    <source>
        <strain evidence="4">CGMCC 4.1469</strain>
    </source>
</reference>
<dbReference type="InterPro" id="IPR015161">
    <property type="entry name" value="Sklp_toxin_b/g_crystallin"/>
</dbReference>
<dbReference type="SUPFAM" id="SSF49695">
    <property type="entry name" value="gamma-Crystallin-like"/>
    <property type="match status" value="1"/>
</dbReference>
<gene>
    <name evidence="3" type="ORF">ACFP0N_37005</name>
</gene>
<dbReference type="Proteomes" id="UP001596067">
    <property type="component" value="Unassembled WGS sequence"/>
</dbReference>
<sequence length="114" mass="12563">MARRIGVLAGIAAAAAALLPATAANAVNRVECGNRTDFAKVYNYGYSGRLCFANDGWTAVRIYNVDRIDAGNNKVITYLGGGMGSWTVFNWEQYDFNGNQGHQVMMYDINLSRW</sequence>
<evidence type="ECO:0000259" key="2">
    <source>
        <dbReference type="Pfam" id="PF09076"/>
    </source>
</evidence>
<dbReference type="InterPro" id="IPR015791">
    <property type="entry name" value="Antimic/Inh_G_crystallin-like"/>
</dbReference>
<evidence type="ECO:0000313" key="4">
    <source>
        <dbReference type="Proteomes" id="UP001596067"/>
    </source>
</evidence>
<organism evidence="3 4">
    <name type="scientific">Kitasatospora aburaviensis</name>
    <dbReference type="NCBI Taxonomy" id="67265"/>
    <lineage>
        <taxon>Bacteria</taxon>
        <taxon>Bacillati</taxon>
        <taxon>Actinomycetota</taxon>
        <taxon>Actinomycetes</taxon>
        <taxon>Kitasatosporales</taxon>
        <taxon>Streptomycetaceae</taxon>
        <taxon>Kitasatospora</taxon>
    </lineage>
</organism>
<dbReference type="Pfam" id="PF09076">
    <property type="entry name" value="Crystall_2"/>
    <property type="match status" value="1"/>
</dbReference>
<name>A0ABW1F811_9ACTN</name>
<keyword evidence="4" id="KW-1185">Reference proteome</keyword>
<dbReference type="RefSeq" id="WP_313765286.1">
    <property type="nucleotide sequence ID" value="NZ_BAAAVH010000018.1"/>
</dbReference>
<dbReference type="EMBL" id="JBHSOD010000087">
    <property type="protein sequence ID" value="MFC5890567.1"/>
    <property type="molecule type" value="Genomic_DNA"/>
</dbReference>
<accession>A0ABW1F811</accession>
<protein>
    <submittedName>
        <fullName evidence="3">Beta/gamma crystallin domain-containing protein</fullName>
    </submittedName>
</protein>
<feature type="chain" id="PRO_5046164306" evidence="1">
    <location>
        <begin position="27"/>
        <end position="114"/>
    </location>
</feature>
<comment type="caution">
    <text evidence="3">The sequence shown here is derived from an EMBL/GenBank/DDBJ whole genome shotgun (WGS) entry which is preliminary data.</text>
</comment>
<dbReference type="Gene3D" id="2.60.20.30">
    <property type="match status" value="1"/>
</dbReference>
<proteinExistence type="predicted"/>
<evidence type="ECO:0000313" key="3">
    <source>
        <dbReference type="EMBL" id="MFC5890567.1"/>
    </source>
</evidence>
<dbReference type="InterPro" id="IPR011024">
    <property type="entry name" value="G_crystallin-like"/>
</dbReference>
<keyword evidence="1" id="KW-0732">Signal</keyword>
<feature type="signal peptide" evidence="1">
    <location>
        <begin position="1"/>
        <end position="26"/>
    </location>
</feature>
<feature type="domain" description="Streptomyces killer toxin-like beta/gamma crystallin" evidence="2">
    <location>
        <begin position="45"/>
        <end position="78"/>
    </location>
</feature>
<evidence type="ECO:0000256" key="1">
    <source>
        <dbReference type="SAM" id="SignalP"/>
    </source>
</evidence>